<dbReference type="GO" id="GO:0005829">
    <property type="term" value="C:cytosol"/>
    <property type="evidence" value="ECO:0007669"/>
    <property type="project" value="TreeGrafter"/>
</dbReference>
<comment type="catalytic activity">
    <reaction evidence="6">
        <text>Exonucleolytic cleavage in either 5'- to 3'- or 3'- to 5'-direction to yield nucleoside 5'-phosphates.</text>
        <dbReference type="EC" id="3.1.11.6"/>
    </reaction>
</comment>
<evidence type="ECO:0000256" key="4">
    <source>
        <dbReference type="ARBA" id="ARBA00022801"/>
    </source>
</evidence>
<organism evidence="7">
    <name type="scientific">Salinispirillum sp. LH 10-3-1</name>
    <dbReference type="NCBI Taxonomy" id="2952525"/>
    <lineage>
        <taxon>Bacteria</taxon>
        <taxon>Pseudomonadati</taxon>
        <taxon>Pseudomonadota</taxon>
        <taxon>Gammaproteobacteria</taxon>
        <taxon>Oceanospirillales</taxon>
        <taxon>Saccharospirillaceae</taxon>
        <taxon>Salinispirillum</taxon>
    </lineage>
</organism>
<evidence type="ECO:0000256" key="2">
    <source>
        <dbReference type="ARBA" id="ARBA00022490"/>
    </source>
</evidence>
<comment type="subcellular location">
    <subcellularLocation>
        <location evidence="6">Cytoplasm</location>
    </subcellularLocation>
</comment>
<evidence type="ECO:0000313" key="7">
    <source>
        <dbReference type="EMBL" id="WLD57397.1"/>
    </source>
</evidence>
<dbReference type="SUPFAM" id="SSF116842">
    <property type="entry name" value="XseB-like"/>
    <property type="match status" value="1"/>
</dbReference>
<dbReference type="NCBIfam" id="NF002140">
    <property type="entry name" value="PRK00977.1-4"/>
    <property type="match status" value="1"/>
</dbReference>
<evidence type="ECO:0000256" key="5">
    <source>
        <dbReference type="ARBA" id="ARBA00022839"/>
    </source>
</evidence>
<dbReference type="InterPro" id="IPR037004">
    <property type="entry name" value="Exonuc_VII_ssu_sf"/>
</dbReference>
<reference evidence="7" key="1">
    <citation type="submission" date="2022-07" db="EMBL/GenBank/DDBJ databases">
        <title>Complete genome sequence of Salinispirillum sp. LH10-3-1 capable of multiple carbohydrate inversion isolated from a soda lake.</title>
        <authorList>
            <person name="Liu J."/>
            <person name="Zhai Y."/>
            <person name="Zhang H."/>
            <person name="Yang H."/>
            <person name="Qu J."/>
            <person name="Li J."/>
        </authorList>
    </citation>
    <scope>NUCLEOTIDE SEQUENCE</scope>
    <source>
        <strain evidence="7">LH 10-3-1</strain>
    </source>
</reference>
<keyword evidence="5 6" id="KW-0269">Exonuclease</keyword>
<accession>A0AB38YDF4</accession>
<dbReference type="RefSeq" id="WP_304994683.1">
    <property type="nucleotide sequence ID" value="NZ_CP101717.1"/>
</dbReference>
<evidence type="ECO:0000256" key="6">
    <source>
        <dbReference type="HAMAP-Rule" id="MF_00337"/>
    </source>
</evidence>
<dbReference type="NCBIfam" id="TIGR01280">
    <property type="entry name" value="xseB"/>
    <property type="match status" value="1"/>
</dbReference>
<evidence type="ECO:0000256" key="3">
    <source>
        <dbReference type="ARBA" id="ARBA00022722"/>
    </source>
</evidence>
<dbReference type="InterPro" id="IPR003761">
    <property type="entry name" value="Exonuc_VII_S"/>
</dbReference>
<protein>
    <recommendedName>
        <fullName evidence="6">Exodeoxyribonuclease 7 small subunit</fullName>
        <ecNumber evidence="6">3.1.11.6</ecNumber>
    </recommendedName>
    <alternativeName>
        <fullName evidence="6">Exodeoxyribonuclease VII small subunit</fullName>
        <shortName evidence="6">Exonuclease VII small subunit</shortName>
    </alternativeName>
</protein>
<dbReference type="GO" id="GO:0008855">
    <property type="term" value="F:exodeoxyribonuclease VII activity"/>
    <property type="evidence" value="ECO:0007669"/>
    <property type="project" value="UniProtKB-UniRule"/>
</dbReference>
<name>A0AB38YDF4_9GAMM</name>
<evidence type="ECO:0000256" key="1">
    <source>
        <dbReference type="ARBA" id="ARBA00009998"/>
    </source>
</evidence>
<comment type="function">
    <text evidence="6">Bidirectionally degrades single-stranded DNA into large acid-insoluble oligonucleotides, which are then degraded further into small acid-soluble oligonucleotides.</text>
</comment>
<dbReference type="GO" id="GO:0009318">
    <property type="term" value="C:exodeoxyribonuclease VII complex"/>
    <property type="evidence" value="ECO:0007669"/>
    <property type="project" value="UniProtKB-UniRule"/>
</dbReference>
<proteinExistence type="inferred from homology"/>
<dbReference type="PANTHER" id="PTHR34137:SF1">
    <property type="entry name" value="EXODEOXYRIBONUCLEASE 7 SMALL SUBUNIT"/>
    <property type="match status" value="1"/>
</dbReference>
<sequence length="73" mass="8063">MASVTKSNNFEKSLADLEKIVVQLEQGELSLDEAMAAFEQGVRLTRACQQQLDAAEQKVRILLDESQTAPPTE</sequence>
<comment type="similarity">
    <text evidence="1 6">Belongs to the XseB family.</text>
</comment>
<dbReference type="GO" id="GO:0006308">
    <property type="term" value="P:DNA catabolic process"/>
    <property type="evidence" value="ECO:0007669"/>
    <property type="project" value="UniProtKB-UniRule"/>
</dbReference>
<comment type="subunit">
    <text evidence="6">Heterooligomer composed of large and small subunits.</text>
</comment>
<keyword evidence="2 6" id="KW-0963">Cytoplasm</keyword>
<keyword evidence="4 6" id="KW-0378">Hydrolase</keyword>
<dbReference type="HAMAP" id="MF_00337">
    <property type="entry name" value="Exonuc_7_S"/>
    <property type="match status" value="1"/>
</dbReference>
<dbReference type="AlphaFoldDB" id="A0AB38YDF4"/>
<dbReference type="PANTHER" id="PTHR34137">
    <property type="entry name" value="EXODEOXYRIBONUCLEASE 7 SMALL SUBUNIT"/>
    <property type="match status" value="1"/>
</dbReference>
<dbReference type="EC" id="3.1.11.6" evidence="6"/>
<dbReference type="Gene3D" id="1.10.287.1040">
    <property type="entry name" value="Exonuclease VII, small subunit"/>
    <property type="match status" value="1"/>
</dbReference>
<gene>
    <name evidence="6" type="primary">xseB</name>
    <name evidence="7" type="ORF">NFC81_11825</name>
</gene>
<keyword evidence="3 6" id="KW-0540">Nuclease</keyword>
<dbReference type="EMBL" id="CP101717">
    <property type="protein sequence ID" value="WLD57397.1"/>
    <property type="molecule type" value="Genomic_DNA"/>
</dbReference>
<dbReference type="Pfam" id="PF02609">
    <property type="entry name" value="Exonuc_VII_S"/>
    <property type="match status" value="1"/>
</dbReference>
<dbReference type="PIRSF" id="PIRSF006488">
    <property type="entry name" value="Exonuc_VII_S"/>
    <property type="match status" value="1"/>
</dbReference>